<dbReference type="EMBL" id="QWEY01000002">
    <property type="protein sequence ID" value="RGP38379.1"/>
    <property type="molecule type" value="Genomic_DNA"/>
</dbReference>
<evidence type="ECO:0000259" key="4">
    <source>
        <dbReference type="Pfam" id="PF07992"/>
    </source>
</evidence>
<accession>A0A411Z5Q5</accession>
<dbReference type="InterPro" id="IPR050097">
    <property type="entry name" value="Ferredoxin-NADP_redctase_2"/>
</dbReference>
<evidence type="ECO:0000256" key="1">
    <source>
        <dbReference type="ARBA" id="ARBA00018719"/>
    </source>
</evidence>
<dbReference type="InterPro" id="IPR036188">
    <property type="entry name" value="FAD/NAD-bd_sf"/>
</dbReference>
<dbReference type="GO" id="GO:0016491">
    <property type="term" value="F:oxidoreductase activity"/>
    <property type="evidence" value="ECO:0007669"/>
    <property type="project" value="UniProtKB-KW"/>
</dbReference>
<dbReference type="Pfam" id="PF07992">
    <property type="entry name" value="Pyr_redox_2"/>
    <property type="match status" value="1"/>
</dbReference>
<reference evidence="5 6" key="1">
    <citation type="submission" date="2018-08" db="EMBL/GenBank/DDBJ databases">
        <title>Flavobacterium tibetense sp. nov., isolated from a wetland YonghuCo on Tibetan Plateau.</title>
        <authorList>
            <person name="Phurbu D."/>
            <person name="Lu H."/>
            <person name="Xing P."/>
        </authorList>
    </citation>
    <scope>NUCLEOTIDE SEQUENCE [LARGE SCALE GENOMIC DNA]</scope>
    <source>
        <strain evidence="5 6">DJC</strain>
    </source>
</reference>
<name>A0A411Z5Q5_9RHOB</name>
<comment type="caution">
    <text evidence="5">The sequence shown here is derived from an EMBL/GenBank/DDBJ whole genome shotgun (WGS) entry which is preliminary data.</text>
</comment>
<keyword evidence="3" id="KW-0560">Oxidoreductase</keyword>
<evidence type="ECO:0000313" key="5">
    <source>
        <dbReference type="EMBL" id="RGP38379.1"/>
    </source>
</evidence>
<dbReference type="InterPro" id="IPR023753">
    <property type="entry name" value="FAD/NAD-binding_dom"/>
</dbReference>
<keyword evidence="6" id="KW-1185">Reference proteome</keyword>
<feature type="domain" description="FAD/NAD(P)-binding" evidence="4">
    <location>
        <begin position="14"/>
        <end position="152"/>
    </location>
</feature>
<dbReference type="PANTHER" id="PTHR48105">
    <property type="entry name" value="THIOREDOXIN REDUCTASE 1-RELATED-RELATED"/>
    <property type="match status" value="1"/>
</dbReference>
<dbReference type="PRINTS" id="PR00469">
    <property type="entry name" value="PNDRDTASEII"/>
</dbReference>
<dbReference type="AlphaFoldDB" id="A0A411Z5Q5"/>
<keyword evidence="2" id="KW-0285">Flavoprotein</keyword>
<dbReference type="Gene3D" id="3.50.50.60">
    <property type="entry name" value="FAD/NAD(P)-binding domain"/>
    <property type="match status" value="2"/>
</dbReference>
<evidence type="ECO:0000256" key="3">
    <source>
        <dbReference type="ARBA" id="ARBA00023002"/>
    </source>
</evidence>
<proteinExistence type="predicted"/>
<dbReference type="Proteomes" id="UP000284547">
    <property type="component" value="Unassembled WGS sequence"/>
</dbReference>
<evidence type="ECO:0000313" key="6">
    <source>
        <dbReference type="Proteomes" id="UP000284547"/>
    </source>
</evidence>
<protein>
    <recommendedName>
        <fullName evidence="1">Thioredoxin reductase</fullName>
    </recommendedName>
</protein>
<organism evidence="5 6">
    <name type="scientific">Pseudotabrizicola alkalilacus</name>
    <dbReference type="NCBI Taxonomy" id="2305252"/>
    <lineage>
        <taxon>Bacteria</taxon>
        <taxon>Pseudomonadati</taxon>
        <taxon>Pseudomonadota</taxon>
        <taxon>Alphaproteobacteria</taxon>
        <taxon>Rhodobacterales</taxon>
        <taxon>Paracoccaceae</taxon>
        <taxon>Pseudotabrizicola</taxon>
    </lineage>
</organism>
<dbReference type="SUPFAM" id="SSF51905">
    <property type="entry name" value="FAD/NAD(P)-binding domain"/>
    <property type="match status" value="1"/>
</dbReference>
<dbReference type="PRINTS" id="PR00368">
    <property type="entry name" value="FADPNR"/>
</dbReference>
<sequence>MIRKAQGKRMGNDMDVAIVGGSFAGLAAGLMLARARRRVVVFDEGQTRNRFADAGHGFLGMDGLAPAEMQRRGQSDLLAYPTARIERARVTSITARDGGFELQAGAAWRAAKVILAHGMRDILPDIPGLTEGWGQWAMQCPYCHGYEVADQPTGILMTGPAVPHHLTMLRDWTHDLALFCNGHPLPDEVRAKAAGWGIPVYDLPVAAIRDEGQTRTLLLADGQEVQRAVVYLVSRSEPSCDLAAQLGCRMEDGMTGPFVSVDPMQNTSVPGVFAAGDLCRPMYGALFAAADGARAATAAHHALLFNDA</sequence>
<gene>
    <name evidence="5" type="ORF">D1012_06070</name>
</gene>
<evidence type="ECO:0000256" key="2">
    <source>
        <dbReference type="ARBA" id="ARBA00022630"/>
    </source>
</evidence>